<dbReference type="InterPro" id="IPR042047">
    <property type="entry name" value="SleB_dom1"/>
</dbReference>
<evidence type="ECO:0000256" key="2">
    <source>
        <dbReference type="SAM" id="Coils"/>
    </source>
</evidence>
<organism evidence="5 6">
    <name type="scientific">Pseudoramibacter porci</name>
    <dbReference type="NCBI Taxonomy" id="2606631"/>
    <lineage>
        <taxon>Bacteria</taxon>
        <taxon>Bacillati</taxon>
        <taxon>Bacillota</taxon>
        <taxon>Clostridia</taxon>
        <taxon>Eubacteriales</taxon>
        <taxon>Eubacteriaceae</taxon>
        <taxon>Pseudoramibacter</taxon>
    </lineage>
</organism>
<feature type="coiled-coil region" evidence="2">
    <location>
        <begin position="17"/>
        <end position="72"/>
    </location>
</feature>
<sequence>MGLASLAPAAAVHAASASELTASINALNKQLTAAGEQMNKLNSQIDQNNRQIADNTQKLEKTKAELAAAKKNMGERARVMYMFGNDGILNALFTSDSLTETLSRIESVRTINNADQKTVENVENLQAQVEQTQQNLKTQQEELNKQKAQVQAQQATFNKKLEEEQKQLQQYAASTSTAASTTSGSTADPGSQLDFICAVVAAECNSSYEGALAVISCVMNRVDSGRWGGRDAVSVLKAPGQFAAYLDGPYKRYLGGKYPGYVKQAVIDCMQNGKRNHPYQSFRAGSSYGVWNCGGNSYR</sequence>
<keyword evidence="2" id="KW-0175">Coiled coil</keyword>
<keyword evidence="1" id="KW-0732">Signal</keyword>
<evidence type="ECO:0000256" key="1">
    <source>
        <dbReference type="ARBA" id="ARBA00022729"/>
    </source>
</evidence>
<comment type="caution">
    <text evidence="5">The sequence shown here is derived from an EMBL/GenBank/DDBJ whole genome shotgun (WGS) entry which is preliminary data.</text>
</comment>
<dbReference type="GO" id="GO:0016787">
    <property type="term" value="F:hydrolase activity"/>
    <property type="evidence" value="ECO:0007669"/>
    <property type="project" value="InterPro"/>
</dbReference>
<reference evidence="5 6" key="1">
    <citation type="submission" date="2019-08" db="EMBL/GenBank/DDBJ databases">
        <title>In-depth cultivation of the pig gut microbiome towards novel bacterial diversity and tailored functional studies.</title>
        <authorList>
            <person name="Wylensek D."/>
            <person name="Hitch T.C.A."/>
            <person name="Clavel T."/>
        </authorList>
    </citation>
    <scope>NUCLEOTIDE SEQUENCE [LARGE SCALE GENOMIC DNA]</scope>
    <source>
        <strain evidence="5 6">RF-744-FAT-4</strain>
    </source>
</reference>
<evidence type="ECO:0000259" key="4">
    <source>
        <dbReference type="Pfam" id="PF24568"/>
    </source>
</evidence>
<dbReference type="AlphaFoldDB" id="A0A7X2T969"/>
<evidence type="ECO:0000313" key="6">
    <source>
        <dbReference type="Proteomes" id="UP000461754"/>
    </source>
</evidence>
<dbReference type="Gene3D" id="6.10.250.3150">
    <property type="match status" value="1"/>
</dbReference>
<evidence type="ECO:0000313" key="5">
    <source>
        <dbReference type="EMBL" id="MSS19239.1"/>
    </source>
</evidence>
<name>A0A7X2T969_9FIRM</name>
<evidence type="ECO:0000259" key="3">
    <source>
        <dbReference type="Pfam" id="PF07486"/>
    </source>
</evidence>
<dbReference type="Pfam" id="PF07486">
    <property type="entry name" value="Hydrolase_2"/>
    <property type="match status" value="1"/>
</dbReference>
<dbReference type="InterPro" id="IPR057309">
    <property type="entry name" value="PcsB_CC"/>
</dbReference>
<accession>A0A7X2T969</accession>
<dbReference type="Proteomes" id="UP000461754">
    <property type="component" value="Unassembled WGS sequence"/>
</dbReference>
<feature type="coiled-coil region" evidence="2">
    <location>
        <begin position="115"/>
        <end position="167"/>
    </location>
</feature>
<evidence type="ECO:0008006" key="7">
    <source>
        <dbReference type="Google" id="ProtNLM"/>
    </source>
</evidence>
<dbReference type="Gene3D" id="1.10.10.2520">
    <property type="entry name" value="Cell wall hydrolase SleB, domain 1"/>
    <property type="match status" value="1"/>
</dbReference>
<gene>
    <name evidence="5" type="ORF">FYJ52_02275</name>
</gene>
<feature type="domain" description="Cell wall hydrolase SleB" evidence="3">
    <location>
        <begin position="206"/>
        <end position="278"/>
    </location>
</feature>
<keyword evidence="6" id="KW-1185">Reference proteome</keyword>
<dbReference type="InterPro" id="IPR011105">
    <property type="entry name" value="Cell_wall_hydrolase_SleB"/>
</dbReference>
<proteinExistence type="predicted"/>
<dbReference type="EMBL" id="VUMO01000002">
    <property type="protein sequence ID" value="MSS19239.1"/>
    <property type="molecule type" value="Genomic_DNA"/>
</dbReference>
<dbReference type="Pfam" id="PF24568">
    <property type="entry name" value="CC_PcsB"/>
    <property type="match status" value="1"/>
</dbReference>
<protein>
    <recommendedName>
        <fullName evidence="7">Cell wall hydrolase SleB domain-containing protein</fullName>
    </recommendedName>
</protein>
<feature type="domain" description="Peptidoglycan hydrolase PcsB coiled-coil" evidence="4">
    <location>
        <begin position="61"/>
        <end position="131"/>
    </location>
</feature>